<dbReference type="Proteomes" id="UP000481288">
    <property type="component" value="Unassembled WGS sequence"/>
</dbReference>
<comment type="caution">
    <text evidence="1">The sequence shown here is derived from an EMBL/GenBank/DDBJ whole genome shotgun (WGS) entry which is preliminary data.</text>
</comment>
<gene>
    <name evidence="1" type="ORF">LCER1_G008659</name>
</gene>
<name>A0A7D8YRW0_9HELO</name>
<dbReference type="AlphaFoldDB" id="A0A7D8YRW0"/>
<reference evidence="1 2" key="1">
    <citation type="submission" date="2018-05" db="EMBL/GenBank/DDBJ databases">
        <title>Whole genome sequencing for identification of molecular markers to develop diagnostic detection tools for the regulated plant pathogen Lachnellula willkommii.</title>
        <authorList>
            <person name="Giroux E."/>
            <person name="Bilodeau G."/>
        </authorList>
    </citation>
    <scope>NUCLEOTIDE SEQUENCE [LARGE SCALE GENOMIC DNA]</scope>
    <source>
        <strain evidence="1 2">CBS 625.97</strain>
    </source>
</reference>
<protein>
    <submittedName>
        <fullName evidence="1">Uncharacterized protein</fullName>
    </submittedName>
</protein>
<organism evidence="1 2">
    <name type="scientific">Lachnellula cervina</name>
    <dbReference type="NCBI Taxonomy" id="1316786"/>
    <lineage>
        <taxon>Eukaryota</taxon>
        <taxon>Fungi</taxon>
        <taxon>Dikarya</taxon>
        <taxon>Ascomycota</taxon>
        <taxon>Pezizomycotina</taxon>
        <taxon>Leotiomycetes</taxon>
        <taxon>Helotiales</taxon>
        <taxon>Lachnaceae</taxon>
        <taxon>Lachnellula</taxon>
    </lineage>
</organism>
<evidence type="ECO:0000313" key="2">
    <source>
        <dbReference type="Proteomes" id="UP000481288"/>
    </source>
</evidence>
<dbReference type="EMBL" id="QGMG01001858">
    <property type="protein sequence ID" value="TVY42766.1"/>
    <property type="molecule type" value="Genomic_DNA"/>
</dbReference>
<dbReference type="OrthoDB" id="3554224at2759"/>
<sequence>MTTHLIPSRSLRKNFKLPLAFAFLNINTSTNTSTLYFRYLEVVPTFPSPRRPSRRYSEPPTISELPIQSLHLRYLFAPDPNGSLNTSRLPLVFSKATIPTTAPAAGSLVSDQDYSLRPNRDILNTRPPPLAAVHLAN</sequence>
<proteinExistence type="predicted"/>
<evidence type="ECO:0000313" key="1">
    <source>
        <dbReference type="EMBL" id="TVY42766.1"/>
    </source>
</evidence>
<keyword evidence="2" id="KW-1185">Reference proteome</keyword>
<accession>A0A7D8YRW0</accession>